<name>A0A1M6PF57_9FIRM</name>
<reference evidence="2" key="1">
    <citation type="submission" date="2016-11" db="EMBL/GenBank/DDBJ databases">
        <authorList>
            <person name="Varghese N."/>
            <person name="Submissions S."/>
        </authorList>
    </citation>
    <scope>NUCLEOTIDE SEQUENCE [LARGE SCALE GENOMIC DNA]</scope>
    <source>
        <strain evidence="2">DSM 17957</strain>
    </source>
</reference>
<evidence type="ECO:0000313" key="1">
    <source>
        <dbReference type="EMBL" id="SHK06544.1"/>
    </source>
</evidence>
<accession>A0A1M6PF57</accession>
<dbReference type="RefSeq" id="WP_190014686.1">
    <property type="nucleotide sequence ID" value="NZ_FQZV01000069.1"/>
</dbReference>
<dbReference type="EMBL" id="FQZV01000069">
    <property type="protein sequence ID" value="SHK06544.1"/>
    <property type="molecule type" value="Genomic_DNA"/>
</dbReference>
<gene>
    <name evidence="1" type="ORF">SAMN02745975_03562</name>
</gene>
<dbReference type="STRING" id="1121919.SAMN02745975_03562"/>
<dbReference type="Proteomes" id="UP000184536">
    <property type="component" value="Unassembled WGS sequence"/>
</dbReference>
<evidence type="ECO:0000313" key="2">
    <source>
        <dbReference type="Proteomes" id="UP000184536"/>
    </source>
</evidence>
<dbReference type="AlphaFoldDB" id="A0A1M6PF57"/>
<proteinExistence type="predicted"/>
<sequence length="47" mass="5658">MKKIINRKVYNTETAELLGKYWNSLGNDDFNYLHEELYITKKGNMFL</sequence>
<organism evidence="1 2">
    <name type="scientific">Geosporobacter subterraneus DSM 17957</name>
    <dbReference type="NCBI Taxonomy" id="1121919"/>
    <lineage>
        <taxon>Bacteria</taxon>
        <taxon>Bacillati</taxon>
        <taxon>Bacillota</taxon>
        <taxon>Clostridia</taxon>
        <taxon>Peptostreptococcales</taxon>
        <taxon>Thermotaleaceae</taxon>
        <taxon>Geosporobacter</taxon>
    </lineage>
</organism>
<protein>
    <submittedName>
        <fullName evidence="1">Uncharacterized protein</fullName>
    </submittedName>
</protein>
<keyword evidence="2" id="KW-1185">Reference proteome</keyword>